<reference evidence="3" key="1">
    <citation type="journal article" date="2012" name="PLoS Genet.">
        <title>The genomes of the fungal plant pathogens Cladosporium fulvum and Dothistroma septosporum reveal adaptation to different hosts and lifestyles but also signatures of common ancestry.</title>
        <authorList>
            <person name="de Wit P.J.G.M."/>
            <person name="van der Burgt A."/>
            <person name="Oekmen B."/>
            <person name="Stergiopoulos I."/>
            <person name="Abd-Elsalam K.A."/>
            <person name="Aerts A.L."/>
            <person name="Bahkali A.H."/>
            <person name="Beenen H.G."/>
            <person name="Chettri P."/>
            <person name="Cox M.P."/>
            <person name="Datema E."/>
            <person name="de Vries R.P."/>
            <person name="Dhillon B."/>
            <person name="Ganley A.R."/>
            <person name="Griffiths S.A."/>
            <person name="Guo Y."/>
            <person name="Hamelin R.C."/>
            <person name="Henrissat B."/>
            <person name="Kabir M.S."/>
            <person name="Jashni M.K."/>
            <person name="Kema G."/>
            <person name="Klaubauf S."/>
            <person name="Lapidus A."/>
            <person name="Levasseur A."/>
            <person name="Lindquist E."/>
            <person name="Mehrabi R."/>
            <person name="Ohm R.A."/>
            <person name="Owen T.J."/>
            <person name="Salamov A."/>
            <person name="Schwelm A."/>
            <person name="Schijlen E."/>
            <person name="Sun H."/>
            <person name="van den Burg H.A."/>
            <person name="van Ham R.C.H.J."/>
            <person name="Zhang S."/>
            <person name="Goodwin S.B."/>
            <person name="Grigoriev I.V."/>
            <person name="Collemare J."/>
            <person name="Bradshaw R.E."/>
        </authorList>
    </citation>
    <scope>NUCLEOTIDE SEQUENCE [LARGE SCALE GENOMIC DNA]</scope>
    <source>
        <strain evidence="3">NZE10 / CBS 128990</strain>
    </source>
</reference>
<dbReference type="Proteomes" id="UP000016933">
    <property type="component" value="Unassembled WGS sequence"/>
</dbReference>
<dbReference type="HOGENOM" id="CLU_900235_0_0_1"/>
<dbReference type="EMBL" id="KB446535">
    <property type="protein sequence ID" value="EME48736.1"/>
    <property type="molecule type" value="Genomic_DNA"/>
</dbReference>
<evidence type="ECO:0000313" key="2">
    <source>
        <dbReference type="EMBL" id="EME48736.1"/>
    </source>
</evidence>
<feature type="region of interest" description="Disordered" evidence="1">
    <location>
        <begin position="207"/>
        <end position="233"/>
    </location>
</feature>
<evidence type="ECO:0008006" key="4">
    <source>
        <dbReference type="Google" id="ProtNLM"/>
    </source>
</evidence>
<organism evidence="2 3">
    <name type="scientific">Dothistroma septosporum (strain NZE10 / CBS 128990)</name>
    <name type="common">Red band needle blight fungus</name>
    <name type="synonym">Mycosphaerella pini</name>
    <dbReference type="NCBI Taxonomy" id="675120"/>
    <lineage>
        <taxon>Eukaryota</taxon>
        <taxon>Fungi</taxon>
        <taxon>Dikarya</taxon>
        <taxon>Ascomycota</taxon>
        <taxon>Pezizomycotina</taxon>
        <taxon>Dothideomycetes</taxon>
        <taxon>Dothideomycetidae</taxon>
        <taxon>Mycosphaerellales</taxon>
        <taxon>Mycosphaerellaceae</taxon>
        <taxon>Dothistroma</taxon>
    </lineage>
</organism>
<evidence type="ECO:0000313" key="3">
    <source>
        <dbReference type="Proteomes" id="UP000016933"/>
    </source>
</evidence>
<protein>
    <recommendedName>
        <fullName evidence="4">Fungal N-terminal domain-containing protein</fullName>
    </recommendedName>
</protein>
<sequence>MAELQTIAAMFDLLKISDEVGKFLEKVKDAGKIANELGDRARDTDDHDETTGGDVQVAQRIKRSVLACSKTLEDLRTKLGGFDVAASRDLVNRARVAFRQPSINRIENELEARVQALSTDLAVLQLFEQTKSKSAIDDNHKPVLESISKLGTLMEEGNGLLGRLLAAHEGIVLQQIQSSRASDSPLIISSNNDAIESLTDSLRGAEEVHEHFTSEYNPDARSERTKRVDTEQQDGSPLIMATRSGAVATPFGDGLSVLSCPGSSNREATIEDDRDRGELDDEDVWPLEKWISTPLPTSTGLRRTEMRAT</sequence>
<feature type="compositionally biased region" description="Basic and acidic residues" evidence="1">
    <location>
        <begin position="207"/>
        <end position="230"/>
    </location>
</feature>
<keyword evidence="3" id="KW-1185">Reference proteome</keyword>
<dbReference type="AlphaFoldDB" id="N1PYY6"/>
<reference evidence="2 3" key="2">
    <citation type="journal article" date="2012" name="PLoS Pathog.">
        <title>Diverse lifestyles and strategies of plant pathogenesis encoded in the genomes of eighteen Dothideomycetes fungi.</title>
        <authorList>
            <person name="Ohm R.A."/>
            <person name="Feau N."/>
            <person name="Henrissat B."/>
            <person name="Schoch C.L."/>
            <person name="Horwitz B.A."/>
            <person name="Barry K.W."/>
            <person name="Condon B.J."/>
            <person name="Copeland A.C."/>
            <person name="Dhillon B."/>
            <person name="Glaser F."/>
            <person name="Hesse C.N."/>
            <person name="Kosti I."/>
            <person name="LaButti K."/>
            <person name="Lindquist E.A."/>
            <person name="Lucas S."/>
            <person name="Salamov A.A."/>
            <person name="Bradshaw R.E."/>
            <person name="Ciuffetti L."/>
            <person name="Hamelin R.C."/>
            <person name="Kema G.H.J."/>
            <person name="Lawrence C."/>
            <person name="Scott J.A."/>
            <person name="Spatafora J.W."/>
            <person name="Turgeon B.G."/>
            <person name="de Wit P.J.G.M."/>
            <person name="Zhong S."/>
            <person name="Goodwin S.B."/>
            <person name="Grigoriev I.V."/>
        </authorList>
    </citation>
    <scope>NUCLEOTIDE SEQUENCE [LARGE SCALE GENOMIC DNA]</scope>
    <source>
        <strain evidence="3">NZE10 / CBS 128990</strain>
    </source>
</reference>
<dbReference type="OrthoDB" id="539213at2759"/>
<name>N1PYY6_DOTSN</name>
<gene>
    <name evidence="2" type="ORF">DOTSEDRAFT_76280</name>
</gene>
<evidence type="ECO:0000256" key="1">
    <source>
        <dbReference type="SAM" id="MobiDB-lite"/>
    </source>
</evidence>
<feature type="compositionally biased region" description="Basic and acidic residues" evidence="1">
    <location>
        <begin position="268"/>
        <end position="277"/>
    </location>
</feature>
<feature type="region of interest" description="Disordered" evidence="1">
    <location>
        <begin position="262"/>
        <end position="281"/>
    </location>
</feature>
<accession>N1PYY6</accession>
<dbReference type="STRING" id="675120.N1PYY6"/>
<proteinExistence type="predicted"/>